<dbReference type="PANTHER" id="PTHR10584">
    <property type="entry name" value="SUGAR KINASE"/>
    <property type="match status" value="1"/>
</dbReference>
<feature type="domain" description="Carbohydrate kinase PfkB" evidence="5">
    <location>
        <begin position="5"/>
        <end position="318"/>
    </location>
</feature>
<evidence type="ECO:0000313" key="7">
    <source>
        <dbReference type="Proteomes" id="UP000284751"/>
    </source>
</evidence>
<dbReference type="Pfam" id="PF00294">
    <property type="entry name" value="PfkB"/>
    <property type="match status" value="1"/>
</dbReference>
<organism evidence="6 7">
    <name type="scientific">[Clostridium] leptum</name>
    <dbReference type="NCBI Taxonomy" id="1535"/>
    <lineage>
        <taxon>Bacteria</taxon>
        <taxon>Bacillati</taxon>
        <taxon>Bacillota</taxon>
        <taxon>Clostridia</taxon>
        <taxon>Eubacteriales</taxon>
        <taxon>Oscillospiraceae</taxon>
        <taxon>Oscillospiraceae incertae sedis</taxon>
    </lineage>
</organism>
<dbReference type="InterPro" id="IPR029056">
    <property type="entry name" value="Ribokinase-like"/>
</dbReference>
<dbReference type="AlphaFoldDB" id="A0A412AVV5"/>
<sequence length="333" mass="36392">MKKGIAVAGSLVADTVYTVDRYPEIGALTKIQDPIINNTGGAVCNTAMVLAKLDSQLPITALGKVGKDEAAERIWGAFRHYPNIDVSQVGAEGSTSFTLVVVDSASKQRSFFAYWGANEIFCEDDIDWDKFDAKIFHIGYILSLNALDEPDNQYGTKMARLLAHAKEHGLETSVDVVSEMSDRFQKIVPPSLKYTDYCIINEIEAQCTTGIPLRENGELQRQNMKKALEKMNEMGVAKWAVIHCPECGFGLDCRTGEYVEVPSLKLPKGFIKNTTGAGDAYCAGVLYGAHEDRSLEDSMKLATASAAFSLSDNGAADGLKPEAEVIKFYQEMC</sequence>
<dbReference type="InterPro" id="IPR002139">
    <property type="entry name" value="Ribo/fructo_kinase"/>
</dbReference>
<dbReference type="PROSITE" id="PS00584">
    <property type="entry name" value="PFKB_KINASES_2"/>
    <property type="match status" value="1"/>
</dbReference>
<evidence type="ECO:0000256" key="1">
    <source>
        <dbReference type="ARBA" id="ARBA00010688"/>
    </source>
</evidence>
<dbReference type="PRINTS" id="PR00990">
    <property type="entry name" value="RIBOKINASE"/>
</dbReference>
<gene>
    <name evidence="6" type="ORF">DWY99_09980</name>
</gene>
<evidence type="ECO:0000313" key="6">
    <source>
        <dbReference type="EMBL" id="RGQ38175.1"/>
    </source>
</evidence>
<dbReference type="GO" id="GO:0005829">
    <property type="term" value="C:cytosol"/>
    <property type="evidence" value="ECO:0007669"/>
    <property type="project" value="TreeGrafter"/>
</dbReference>
<dbReference type="GO" id="GO:0006796">
    <property type="term" value="P:phosphate-containing compound metabolic process"/>
    <property type="evidence" value="ECO:0007669"/>
    <property type="project" value="UniProtKB-ARBA"/>
</dbReference>
<name>A0A412AVV5_9FIRM</name>
<dbReference type="InterPro" id="IPR011611">
    <property type="entry name" value="PfkB_dom"/>
</dbReference>
<keyword evidence="2 4" id="KW-0808">Transferase</keyword>
<dbReference type="EMBL" id="QRTC01000041">
    <property type="protein sequence ID" value="RGQ38175.1"/>
    <property type="molecule type" value="Genomic_DNA"/>
</dbReference>
<dbReference type="SUPFAM" id="SSF53613">
    <property type="entry name" value="Ribokinase-like"/>
    <property type="match status" value="1"/>
</dbReference>
<evidence type="ECO:0000259" key="5">
    <source>
        <dbReference type="Pfam" id="PF00294"/>
    </source>
</evidence>
<accession>A0A412AVV5</accession>
<reference evidence="6 7" key="1">
    <citation type="submission" date="2018-08" db="EMBL/GenBank/DDBJ databases">
        <title>A genome reference for cultivated species of the human gut microbiota.</title>
        <authorList>
            <person name="Zou Y."/>
            <person name="Xue W."/>
            <person name="Luo G."/>
        </authorList>
    </citation>
    <scope>NUCLEOTIDE SEQUENCE [LARGE SCALE GENOMIC DNA]</scope>
    <source>
        <strain evidence="6 7">AF28-26</strain>
    </source>
</reference>
<dbReference type="PANTHER" id="PTHR10584:SF166">
    <property type="entry name" value="RIBOKINASE"/>
    <property type="match status" value="1"/>
</dbReference>
<evidence type="ECO:0000256" key="2">
    <source>
        <dbReference type="ARBA" id="ARBA00022679"/>
    </source>
</evidence>
<evidence type="ECO:0000256" key="4">
    <source>
        <dbReference type="RuleBase" id="RU003704"/>
    </source>
</evidence>
<comment type="caution">
    <text evidence="6">The sequence shown here is derived from an EMBL/GenBank/DDBJ whole genome shotgun (WGS) entry which is preliminary data.</text>
</comment>
<proteinExistence type="inferred from homology"/>
<comment type="similarity">
    <text evidence="1 4">Belongs to the carbohydrate kinase PfkB family.</text>
</comment>
<protein>
    <submittedName>
        <fullName evidence="6">Carbohydrate kinase family protein</fullName>
    </submittedName>
</protein>
<keyword evidence="3 4" id="KW-0418">Kinase</keyword>
<dbReference type="Proteomes" id="UP000284751">
    <property type="component" value="Unassembled WGS sequence"/>
</dbReference>
<dbReference type="GO" id="GO:0016301">
    <property type="term" value="F:kinase activity"/>
    <property type="evidence" value="ECO:0007669"/>
    <property type="project" value="UniProtKB-KW"/>
</dbReference>
<dbReference type="InterPro" id="IPR002173">
    <property type="entry name" value="Carboh/pur_kinase_PfkB_CS"/>
</dbReference>
<dbReference type="Gene3D" id="3.40.1190.20">
    <property type="match status" value="1"/>
</dbReference>
<evidence type="ECO:0000256" key="3">
    <source>
        <dbReference type="ARBA" id="ARBA00022777"/>
    </source>
</evidence>